<dbReference type="InterPro" id="IPR002931">
    <property type="entry name" value="Transglutaminase-like"/>
</dbReference>
<feature type="domain" description="Transglutaminase-like" evidence="2">
    <location>
        <begin position="406"/>
        <end position="477"/>
    </location>
</feature>
<dbReference type="OrthoDB" id="9804872at2"/>
<protein>
    <submittedName>
        <fullName evidence="3">Transglutaminase domain-containing protein</fullName>
    </submittedName>
</protein>
<dbReference type="Pfam" id="PF11992">
    <property type="entry name" value="TgpA_N"/>
    <property type="match status" value="1"/>
</dbReference>
<reference evidence="4" key="2">
    <citation type="submission" date="2011-01" db="EMBL/GenBank/DDBJ databases">
        <title>The complete genome of Deinococcus maricopensis DSM 21211.</title>
        <authorList>
            <consortium name="US DOE Joint Genome Institute (JGI-PGF)"/>
            <person name="Lucas S."/>
            <person name="Copeland A."/>
            <person name="Lapidus A."/>
            <person name="Goodwin L."/>
            <person name="Pitluck S."/>
            <person name="Kyrpides N."/>
            <person name="Mavromatis K."/>
            <person name="Pagani I."/>
            <person name="Ivanova N."/>
            <person name="Ovchinnikova G."/>
            <person name="Zeytun A."/>
            <person name="Detter J.C."/>
            <person name="Han C."/>
            <person name="Land M."/>
            <person name="Hauser L."/>
            <person name="Markowitz V."/>
            <person name="Cheng J.-F."/>
            <person name="Hugenholtz P."/>
            <person name="Woyke T."/>
            <person name="Wu D."/>
            <person name="Pukall R."/>
            <person name="Gehrich-Schroeter G."/>
            <person name="Brambilla E."/>
            <person name="Klenk H.-P."/>
            <person name="Eisen J.A."/>
        </authorList>
    </citation>
    <scope>NUCLEOTIDE SEQUENCE [LARGE SCALE GENOMIC DNA]</scope>
    <source>
        <strain evidence="4">DSM 21211 / LMG 22137 / NRRL B-23946 / LB-34</strain>
    </source>
</reference>
<dbReference type="InterPro" id="IPR038765">
    <property type="entry name" value="Papain-like_cys_pep_sf"/>
</dbReference>
<dbReference type="SMART" id="SM00460">
    <property type="entry name" value="TGc"/>
    <property type="match status" value="1"/>
</dbReference>
<keyword evidence="1" id="KW-0472">Membrane</keyword>
<evidence type="ECO:0000313" key="4">
    <source>
        <dbReference type="Proteomes" id="UP000008635"/>
    </source>
</evidence>
<reference evidence="3 4" key="1">
    <citation type="journal article" date="2011" name="Stand. Genomic Sci.">
        <title>Complete genome sequence of Deinococcus maricopensis type strain (LB-34).</title>
        <authorList>
            <person name="Pukall R."/>
            <person name="Zeytun A."/>
            <person name="Lucas S."/>
            <person name="Lapidus A."/>
            <person name="Hammon N."/>
            <person name="Deshpande S."/>
            <person name="Nolan M."/>
            <person name="Cheng J.F."/>
            <person name="Pitluck S."/>
            <person name="Liolios K."/>
            <person name="Pagani I."/>
            <person name="Mikhailova N."/>
            <person name="Ivanova N."/>
            <person name="Mavromatis K."/>
            <person name="Pati A."/>
            <person name="Tapia R."/>
            <person name="Han C."/>
            <person name="Goodwin L."/>
            <person name="Chen A."/>
            <person name="Palaniappan K."/>
            <person name="Land M."/>
            <person name="Hauser L."/>
            <person name="Chang Y.J."/>
            <person name="Jeffries C.D."/>
            <person name="Brambilla E.M."/>
            <person name="Rohde M."/>
            <person name="Goker M."/>
            <person name="Detter J.C."/>
            <person name="Woyke T."/>
            <person name="Bristow J."/>
            <person name="Eisen J.A."/>
            <person name="Markowitz V."/>
            <person name="Hugenholtz P."/>
            <person name="Kyrpides N.C."/>
            <person name="Klenk H.P."/>
        </authorList>
    </citation>
    <scope>NUCLEOTIDE SEQUENCE [LARGE SCALE GENOMIC DNA]</scope>
    <source>
        <strain evidence="4">DSM 21211 / LMG 22137 / NRRL B-23946 / LB-34</strain>
    </source>
</reference>
<accession>E8U6E1</accession>
<dbReference type="AlphaFoldDB" id="E8U6E1"/>
<dbReference type="Gene3D" id="3.10.620.30">
    <property type="match status" value="1"/>
</dbReference>
<evidence type="ECO:0000313" key="3">
    <source>
        <dbReference type="EMBL" id="ADV66630.1"/>
    </source>
</evidence>
<feature type="transmembrane region" description="Helical" evidence="1">
    <location>
        <begin position="551"/>
        <end position="571"/>
    </location>
</feature>
<dbReference type="PANTHER" id="PTHR42736:SF1">
    <property type="entry name" value="PROTEIN-GLUTAMINE GAMMA-GLUTAMYLTRANSFERASE"/>
    <property type="match status" value="1"/>
</dbReference>
<dbReference type="InterPro" id="IPR021878">
    <property type="entry name" value="TgpA_N"/>
</dbReference>
<evidence type="ECO:0000256" key="1">
    <source>
        <dbReference type="SAM" id="Phobius"/>
    </source>
</evidence>
<dbReference type="Proteomes" id="UP000008635">
    <property type="component" value="Chromosome"/>
</dbReference>
<sequence length="655" mass="70367">MTRVFGVQLSPTPTPEALPRVPALLTVAALTLAFAPYVVRFPFLLILAVVGAAGARAYGLWRGGRPPASWVPLALVVPFVALAVTSYGTLLGRDGGTALLVLLAALKLLESRTRRDFRMLTLVGYFLICANFFFSQGALATAYATLVTLALTASAATWGPRAPAPPAALRAATRVTLLALPVAAALFFLFPRPNGPLWTLPIQSNESRTGLPDRIAPGNVTSLAQDGSVAFRAAFQGTRPPDSALYWRGPVFDVFDGVAWNYGPQRGGLVRLQPSGQLTRYTVTLEPQRNGWLPTLAFPTNTPTSSVLTGRAQLFDVTNVEGRHAFTLESDLDARLGIQEEAGWLQFSTQLPPNVNPRARALAARWANLPPDGRVQAALAFLANGGFRYTLNPPALPERDGLDALLFGTKQGFCEHYASAFAFLMRAAGVPARVVGGYLGGQLNPTGGYLIVRNADAHAWVEVWLQGRGWTRVDPTSVVSPARVTRGLAASLTDPNDAPAISRQSSPFAQARLRLDVLEATWNTWVVSFDAARQRTLLSNLGLGRVGDARYGVALLGVVAVLLGGPLLLAARRRARPRDPALRAFAEFVARVRLRPEVGEAPGDFARRAARMHPDSADAILAVADAFARVRYGPAPTPADLRALRDRVRLVRIRG</sequence>
<dbReference type="RefSeq" id="WP_013556135.1">
    <property type="nucleotide sequence ID" value="NC_014958.1"/>
</dbReference>
<dbReference type="InterPro" id="IPR025403">
    <property type="entry name" value="TgpA-like_C"/>
</dbReference>
<dbReference type="Pfam" id="PF01841">
    <property type="entry name" value="Transglut_core"/>
    <property type="match status" value="1"/>
</dbReference>
<dbReference type="SUPFAM" id="SSF54001">
    <property type="entry name" value="Cysteine proteinases"/>
    <property type="match status" value="1"/>
</dbReference>
<gene>
    <name evidence="3" type="ordered locus">Deima_0977</name>
</gene>
<dbReference type="eggNOG" id="COG1305">
    <property type="taxonomic scope" value="Bacteria"/>
</dbReference>
<dbReference type="STRING" id="709986.Deima_0977"/>
<dbReference type="EMBL" id="CP002454">
    <property type="protein sequence ID" value="ADV66630.1"/>
    <property type="molecule type" value="Genomic_DNA"/>
</dbReference>
<feature type="transmembrane region" description="Helical" evidence="1">
    <location>
        <begin position="116"/>
        <end position="134"/>
    </location>
</feature>
<dbReference type="Pfam" id="PF13559">
    <property type="entry name" value="DUF4129"/>
    <property type="match status" value="1"/>
</dbReference>
<feature type="transmembrane region" description="Helical" evidence="1">
    <location>
        <begin position="43"/>
        <end position="61"/>
    </location>
</feature>
<keyword evidence="1" id="KW-0812">Transmembrane</keyword>
<keyword evidence="4" id="KW-1185">Reference proteome</keyword>
<feature type="transmembrane region" description="Helical" evidence="1">
    <location>
        <begin position="68"/>
        <end position="84"/>
    </location>
</feature>
<dbReference type="HOGENOM" id="CLU_012397_0_0_0"/>
<dbReference type="KEGG" id="dmr:Deima_0977"/>
<keyword evidence="1" id="KW-1133">Transmembrane helix</keyword>
<dbReference type="InterPro" id="IPR052901">
    <property type="entry name" value="Bact_TGase-like"/>
</dbReference>
<proteinExistence type="predicted"/>
<organism evidence="3 4">
    <name type="scientific">Deinococcus maricopensis (strain DSM 21211 / LMG 22137 / NRRL B-23946 / LB-34)</name>
    <dbReference type="NCBI Taxonomy" id="709986"/>
    <lineage>
        <taxon>Bacteria</taxon>
        <taxon>Thermotogati</taxon>
        <taxon>Deinococcota</taxon>
        <taxon>Deinococci</taxon>
        <taxon>Deinococcales</taxon>
        <taxon>Deinococcaceae</taxon>
        <taxon>Deinococcus</taxon>
    </lineage>
</organism>
<name>E8U6E1_DEIML</name>
<evidence type="ECO:0000259" key="2">
    <source>
        <dbReference type="SMART" id="SM00460"/>
    </source>
</evidence>
<dbReference type="PANTHER" id="PTHR42736">
    <property type="entry name" value="PROTEIN-GLUTAMINE GAMMA-GLUTAMYLTRANSFERASE"/>
    <property type="match status" value="1"/>
</dbReference>